<comment type="caution">
    <text evidence="2">The sequence shown here is derived from an EMBL/GenBank/DDBJ whole genome shotgun (WGS) entry which is preliminary data.</text>
</comment>
<keyword evidence="3" id="KW-1185">Reference proteome</keyword>
<evidence type="ECO:0008006" key="4">
    <source>
        <dbReference type="Google" id="ProtNLM"/>
    </source>
</evidence>
<dbReference type="PANTHER" id="PTHR37450">
    <property type="entry name" value="CIPC PROTEIN"/>
    <property type="match status" value="1"/>
</dbReference>
<dbReference type="EMBL" id="CAWUOM010000026">
    <property type="protein sequence ID" value="CAK7266512.1"/>
    <property type="molecule type" value="Genomic_DNA"/>
</dbReference>
<evidence type="ECO:0000313" key="3">
    <source>
        <dbReference type="Proteomes" id="UP001642501"/>
    </source>
</evidence>
<name>A0ABP0DEC0_9PEZI</name>
<sequence>MGFFGFDESRDARDQVYNNDFNNESSLSHELLGAGASFAAMHEFEKHQRAEGQTVNHAFAKEMLAGFAGAEVDKLVETKGLDFIDREKAKRHARENAEQLYDQQYGDQPDYNPNRASMPNY</sequence>
<dbReference type="Proteomes" id="UP001642501">
    <property type="component" value="Unassembled WGS sequence"/>
</dbReference>
<evidence type="ECO:0000256" key="1">
    <source>
        <dbReference type="SAM" id="MobiDB-lite"/>
    </source>
</evidence>
<protein>
    <recommendedName>
        <fullName evidence="4">CipC-like antibiotic response protein</fullName>
    </recommendedName>
</protein>
<accession>A0ABP0DEC0</accession>
<feature type="region of interest" description="Disordered" evidence="1">
    <location>
        <begin position="92"/>
        <end position="121"/>
    </location>
</feature>
<gene>
    <name evidence="2" type="ORF">SEPCBS57363_002126</name>
</gene>
<reference evidence="2 3" key="1">
    <citation type="submission" date="2024-01" db="EMBL/GenBank/DDBJ databases">
        <authorList>
            <person name="Allen C."/>
            <person name="Tagirdzhanova G."/>
        </authorList>
    </citation>
    <scope>NUCLEOTIDE SEQUENCE [LARGE SCALE GENOMIC DNA]</scope>
    <source>
        <strain evidence="2 3">CBS 573.63</strain>
    </source>
</reference>
<dbReference type="PANTHER" id="PTHR37450:SF1">
    <property type="entry name" value="CIPC PROTEIN"/>
    <property type="match status" value="1"/>
</dbReference>
<dbReference type="Pfam" id="PF12585">
    <property type="entry name" value="DUF3759"/>
    <property type="match status" value="1"/>
</dbReference>
<proteinExistence type="predicted"/>
<organism evidence="2 3">
    <name type="scientific">Sporothrix epigloea</name>
    <dbReference type="NCBI Taxonomy" id="1892477"/>
    <lineage>
        <taxon>Eukaryota</taxon>
        <taxon>Fungi</taxon>
        <taxon>Dikarya</taxon>
        <taxon>Ascomycota</taxon>
        <taxon>Pezizomycotina</taxon>
        <taxon>Sordariomycetes</taxon>
        <taxon>Sordariomycetidae</taxon>
        <taxon>Ophiostomatales</taxon>
        <taxon>Ophiostomataceae</taxon>
        <taxon>Sporothrix</taxon>
    </lineage>
</organism>
<evidence type="ECO:0000313" key="2">
    <source>
        <dbReference type="EMBL" id="CAK7266512.1"/>
    </source>
</evidence>
<dbReference type="InterPro" id="IPR022234">
    <property type="entry name" value="DUF3759"/>
</dbReference>